<proteinExistence type="predicted"/>
<protein>
    <submittedName>
        <fullName evidence="2">Uncharacterized protein</fullName>
    </submittedName>
</protein>
<dbReference type="Proteomes" id="UP000007014">
    <property type="component" value="Chromosome 20"/>
</dbReference>
<dbReference type="RefSeq" id="XP_005539323.1">
    <property type="nucleotide sequence ID" value="XM_005539266.1"/>
</dbReference>
<accession>M1VIB7</accession>
<dbReference type="Gramene" id="CMT323CT">
    <property type="protein sequence ID" value="CMT323CT"/>
    <property type="gene ID" value="CMT323C"/>
</dbReference>
<reference evidence="2 3" key="1">
    <citation type="journal article" date="2004" name="Nature">
        <title>Genome sequence of the ultrasmall unicellular red alga Cyanidioschyzon merolae 10D.</title>
        <authorList>
            <person name="Matsuzaki M."/>
            <person name="Misumi O."/>
            <person name="Shin-i T."/>
            <person name="Maruyama S."/>
            <person name="Takahara M."/>
            <person name="Miyagishima S."/>
            <person name="Mori T."/>
            <person name="Nishida K."/>
            <person name="Yagisawa F."/>
            <person name="Nishida K."/>
            <person name="Yoshida Y."/>
            <person name="Nishimura Y."/>
            <person name="Nakao S."/>
            <person name="Kobayashi T."/>
            <person name="Momoyama Y."/>
            <person name="Higashiyama T."/>
            <person name="Minoda A."/>
            <person name="Sano M."/>
            <person name="Nomoto H."/>
            <person name="Oishi K."/>
            <person name="Hayashi H."/>
            <person name="Ohta F."/>
            <person name="Nishizaka S."/>
            <person name="Haga S."/>
            <person name="Miura S."/>
            <person name="Morishita T."/>
            <person name="Kabeya Y."/>
            <person name="Terasawa K."/>
            <person name="Suzuki Y."/>
            <person name="Ishii Y."/>
            <person name="Asakawa S."/>
            <person name="Takano H."/>
            <person name="Ohta N."/>
            <person name="Kuroiwa H."/>
            <person name="Tanaka K."/>
            <person name="Shimizu N."/>
            <person name="Sugano S."/>
            <person name="Sato N."/>
            <person name="Nozaki H."/>
            <person name="Ogasawara N."/>
            <person name="Kohara Y."/>
            <person name="Kuroiwa T."/>
        </authorList>
    </citation>
    <scope>NUCLEOTIDE SEQUENCE [LARGE SCALE GENOMIC DNA]</scope>
    <source>
        <strain evidence="2 3">10D</strain>
    </source>
</reference>
<dbReference type="EMBL" id="AP006502">
    <property type="protein sequence ID" value="BAM83287.1"/>
    <property type="molecule type" value="Genomic_DNA"/>
</dbReference>
<feature type="region of interest" description="Disordered" evidence="1">
    <location>
        <begin position="422"/>
        <end position="466"/>
    </location>
</feature>
<feature type="compositionally biased region" description="Basic and acidic residues" evidence="1">
    <location>
        <begin position="119"/>
        <end position="135"/>
    </location>
</feature>
<name>M1VIB7_CYAM1</name>
<dbReference type="AlphaFoldDB" id="M1VIB7"/>
<organism evidence="2 3">
    <name type="scientific">Cyanidioschyzon merolae (strain NIES-3377 / 10D)</name>
    <name type="common">Unicellular red alga</name>
    <dbReference type="NCBI Taxonomy" id="280699"/>
    <lineage>
        <taxon>Eukaryota</taxon>
        <taxon>Rhodophyta</taxon>
        <taxon>Bangiophyceae</taxon>
        <taxon>Cyanidiales</taxon>
        <taxon>Cyanidiaceae</taxon>
        <taxon>Cyanidioschyzon</taxon>
    </lineage>
</organism>
<gene>
    <name evidence="2" type="ORF">CYME_CMT323C</name>
</gene>
<reference evidence="2 3" key="2">
    <citation type="journal article" date="2007" name="BMC Biol.">
        <title>A 100%-complete sequence reveals unusually simple genomic features in the hot-spring red alga Cyanidioschyzon merolae.</title>
        <authorList>
            <person name="Nozaki H."/>
            <person name="Takano H."/>
            <person name="Misumi O."/>
            <person name="Terasawa K."/>
            <person name="Matsuzaki M."/>
            <person name="Maruyama S."/>
            <person name="Nishida K."/>
            <person name="Yagisawa F."/>
            <person name="Yoshida Y."/>
            <person name="Fujiwara T."/>
            <person name="Takio S."/>
            <person name="Tamura K."/>
            <person name="Chung S.J."/>
            <person name="Nakamura S."/>
            <person name="Kuroiwa H."/>
            <person name="Tanaka K."/>
            <person name="Sato N."/>
            <person name="Kuroiwa T."/>
        </authorList>
    </citation>
    <scope>NUCLEOTIDE SEQUENCE [LARGE SCALE GENOMIC DNA]</scope>
    <source>
        <strain evidence="2 3">10D</strain>
    </source>
</reference>
<dbReference type="HOGENOM" id="CLU_574116_0_0_1"/>
<dbReference type="GeneID" id="16998042"/>
<feature type="region of interest" description="Disordered" evidence="1">
    <location>
        <begin position="369"/>
        <end position="407"/>
    </location>
</feature>
<evidence type="ECO:0000313" key="3">
    <source>
        <dbReference type="Proteomes" id="UP000007014"/>
    </source>
</evidence>
<keyword evidence="3" id="KW-1185">Reference proteome</keyword>
<feature type="compositionally biased region" description="Polar residues" evidence="1">
    <location>
        <begin position="369"/>
        <end position="393"/>
    </location>
</feature>
<dbReference type="OrthoDB" id="10617426at2759"/>
<sequence>MPPVIDVCDSFATSVPWLNMLDSLSLPPFRSPEACTGLFQYSLESFCCGQSAFSAQKIGEVAVMIVRIACGPGVRKTLHQSLASAKHGVRCTSQQKRANPADAGRETFIESSSATPSGKDLRLSRSRSKENAPDHAWARSVTGDVLFTVTDPTGVLMDGTMHAGAYHRILQAREHLIGSSIVNESGSIQTTAACALLDGTECGTVLLLRDATLLHFAKSGPHLSVHPVNIAGIFLAGDRPSLRVQRFLDVSRALSRSQLFDSYAFAGHFAAGVLRKESDALVHAADTDEDRELLDIIEQTAAAESRTPSVSRTIAGSSHEAENKRIRVDLMSSVTGDFRPWVLDDEFGSVESYVPASAQPFREITNMPCSSAPSLTPSKRPSGYLSLSGSTAPNGLAPAETPVHSSEADSFLLELAREAEKKPLARSTNAADPAPQPSNVSGDTVLAARKSVQETPSPASSKDDLDVVLWQLVPET</sequence>
<evidence type="ECO:0000256" key="1">
    <source>
        <dbReference type="SAM" id="MobiDB-lite"/>
    </source>
</evidence>
<dbReference type="KEGG" id="cme:CYME_CMT323C"/>
<feature type="region of interest" description="Disordered" evidence="1">
    <location>
        <begin position="89"/>
        <end position="135"/>
    </location>
</feature>
<evidence type="ECO:0000313" key="2">
    <source>
        <dbReference type="EMBL" id="BAM83287.1"/>
    </source>
</evidence>